<dbReference type="RefSeq" id="WP_380044845.1">
    <property type="nucleotide sequence ID" value="NZ_JBHLTC010000009.1"/>
</dbReference>
<accession>A0ABV6QHF9</accession>
<keyword evidence="3" id="KW-1185">Reference proteome</keyword>
<feature type="compositionally biased region" description="Low complexity" evidence="1">
    <location>
        <begin position="233"/>
        <end position="247"/>
    </location>
</feature>
<evidence type="ECO:0000313" key="2">
    <source>
        <dbReference type="EMBL" id="MFC0624079.1"/>
    </source>
</evidence>
<feature type="compositionally biased region" description="Low complexity" evidence="1">
    <location>
        <begin position="176"/>
        <end position="207"/>
    </location>
</feature>
<comment type="caution">
    <text evidence="2">The sequence shown here is derived from an EMBL/GenBank/DDBJ whole genome shotgun (WGS) entry which is preliminary data.</text>
</comment>
<feature type="region of interest" description="Disordered" evidence="1">
    <location>
        <begin position="167"/>
        <end position="274"/>
    </location>
</feature>
<dbReference type="Proteomes" id="UP001589890">
    <property type="component" value="Unassembled WGS sequence"/>
</dbReference>
<gene>
    <name evidence="2" type="ORF">ACFFGN_08395</name>
</gene>
<dbReference type="EMBL" id="JBHLTC010000009">
    <property type="protein sequence ID" value="MFC0624079.1"/>
    <property type="molecule type" value="Genomic_DNA"/>
</dbReference>
<evidence type="ECO:0008006" key="4">
    <source>
        <dbReference type="Google" id="ProtNLM"/>
    </source>
</evidence>
<organism evidence="2 3">
    <name type="scientific">Kribbella deserti</name>
    <dbReference type="NCBI Taxonomy" id="1926257"/>
    <lineage>
        <taxon>Bacteria</taxon>
        <taxon>Bacillati</taxon>
        <taxon>Actinomycetota</taxon>
        <taxon>Actinomycetes</taxon>
        <taxon>Propionibacteriales</taxon>
        <taxon>Kribbellaceae</taxon>
        <taxon>Kribbella</taxon>
    </lineage>
</organism>
<name>A0ABV6QHF9_9ACTN</name>
<reference evidence="2 3" key="1">
    <citation type="submission" date="2024-09" db="EMBL/GenBank/DDBJ databases">
        <authorList>
            <person name="Sun Q."/>
            <person name="Mori K."/>
        </authorList>
    </citation>
    <scope>NUCLEOTIDE SEQUENCE [LARGE SCALE GENOMIC DNA]</scope>
    <source>
        <strain evidence="2 3">CGMCC 1.15906</strain>
    </source>
</reference>
<sequence>MDLELVAVDLYGLAPDSFTAARNQAAAQAKAAGEITASAAIKALRKPTLAAWLANQLVRAEPDRVDELTRLGSELREAHLTRDGARLRELTPRRHELVAELVTAATRRAAEQGRKVTEAVADRLTETLDAALVDPTAAQLLRSGRLTSALRHVGFGVVDESGTPAHLTSLTIRPNTPTTAATPTPAATSKARAAGSAGRRGSSAGRAEYGVRPTAKRAADPADRPTPIGGAGRLTARNARIAATARTTSERQKAERNTAEQRAAERRAEREAAERRIAERNRRELEARLAELDSEYAEAETERAAAEAEVDANEHHIADMQTAIERLTEELDNARRELKRAQSQTRRLERTLTRTTRMAAIAERRRNAATARLASLG</sequence>
<feature type="compositionally biased region" description="Basic and acidic residues" evidence="1">
    <location>
        <begin position="248"/>
        <end position="274"/>
    </location>
</feature>
<protein>
    <recommendedName>
        <fullName evidence="4">Transposase</fullName>
    </recommendedName>
</protein>
<evidence type="ECO:0000256" key="1">
    <source>
        <dbReference type="SAM" id="MobiDB-lite"/>
    </source>
</evidence>
<evidence type="ECO:0000313" key="3">
    <source>
        <dbReference type="Proteomes" id="UP001589890"/>
    </source>
</evidence>
<proteinExistence type="predicted"/>